<keyword evidence="3" id="KW-0121">Carboxypeptidase</keyword>
<feature type="compositionally biased region" description="Basic and acidic residues" evidence="11">
    <location>
        <begin position="1"/>
        <end position="13"/>
    </location>
</feature>
<feature type="active site" description="Proton donor/acceptor" evidence="10">
    <location>
        <position position="394"/>
    </location>
</feature>
<dbReference type="Pfam" id="PF00246">
    <property type="entry name" value="Peptidase_M14"/>
    <property type="match status" value="1"/>
</dbReference>
<dbReference type="GO" id="GO:0005615">
    <property type="term" value="C:extracellular space"/>
    <property type="evidence" value="ECO:0007669"/>
    <property type="project" value="TreeGrafter"/>
</dbReference>
<feature type="domain" description="Peptidase M14" evidence="12">
    <location>
        <begin position="109"/>
        <end position="427"/>
    </location>
</feature>
<dbReference type="VEuPathDB" id="VectorBase:GAUT040153"/>
<dbReference type="PRINTS" id="PR00765">
    <property type="entry name" value="CRBOXYPTASEA"/>
</dbReference>
<protein>
    <recommendedName>
        <fullName evidence="12">Peptidase M14 domain-containing protein</fullName>
    </recommendedName>
</protein>
<evidence type="ECO:0000259" key="12">
    <source>
        <dbReference type="PROSITE" id="PS52035"/>
    </source>
</evidence>
<comment type="similarity">
    <text evidence="2 10">Belongs to the peptidase M14 family.</text>
</comment>
<keyword evidence="14" id="KW-1185">Reference proteome</keyword>
<dbReference type="PROSITE" id="PS52035">
    <property type="entry name" value="PEPTIDASE_M14"/>
    <property type="match status" value="1"/>
</dbReference>
<evidence type="ECO:0000256" key="6">
    <source>
        <dbReference type="ARBA" id="ARBA00022729"/>
    </source>
</evidence>
<organism evidence="13 14">
    <name type="scientific">Glossina austeni</name>
    <name type="common">Savannah tsetse fly</name>
    <dbReference type="NCBI Taxonomy" id="7395"/>
    <lineage>
        <taxon>Eukaryota</taxon>
        <taxon>Metazoa</taxon>
        <taxon>Ecdysozoa</taxon>
        <taxon>Arthropoda</taxon>
        <taxon>Hexapoda</taxon>
        <taxon>Insecta</taxon>
        <taxon>Pterygota</taxon>
        <taxon>Neoptera</taxon>
        <taxon>Endopterygota</taxon>
        <taxon>Diptera</taxon>
        <taxon>Brachycera</taxon>
        <taxon>Muscomorpha</taxon>
        <taxon>Hippoboscoidea</taxon>
        <taxon>Glossinidae</taxon>
        <taxon>Glossina</taxon>
    </lineage>
</organism>
<evidence type="ECO:0000256" key="7">
    <source>
        <dbReference type="ARBA" id="ARBA00022801"/>
    </source>
</evidence>
<keyword evidence="9" id="KW-0482">Metalloprotease</keyword>
<evidence type="ECO:0000256" key="8">
    <source>
        <dbReference type="ARBA" id="ARBA00022833"/>
    </source>
</evidence>
<dbReference type="SUPFAM" id="SSF53187">
    <property type="entry name" value="Zn-dependent exopeptidases"/>
    <property type="match status" value="1"/>
</dbReference>
<sequence length="495" mass="56554">MVKITKSNEKDSESAGTRNVGKKKLLKTPNLPEKKKHFNKPSTSKASATKSRSQHVPNNYERLSVSKSSSQSQILNRKTCKKSTKHNPKRTTGGSERHHIIPRPDVLHTYLSHCDIIQYLDFVKSRFSDSVKIHTIGYSYEKRAIKAIEIDWINDKNANDRRDENVQAISSSGLSLAGQTPSDGRNTIFIEGGTHAREWISISVALNCIYQLTEKNLRHRDLLGKLRFFIVPLVNPDGYEYTRTTNPRWRKNRRPHSEEKHVGTDCNRNFDFHWDLSSSKVKRNTYQGEKPFSEPETRALAKILHRLSPQLLFFLSLHSYATTIMYPWGYTRVEPKNAKMLENLAITGSSAIRLSKGRYYRVGTIANVTKRTIAGSVVDYAYGVIKVPLALVMELPSSEYGFQPPSQVISQLGHESWIGIKEMCKHAFSLKAQLADLRKNKKKSLPDVLEETISEIRIHKEKIDWLRDEGYNAKNFDLYEDVQSISKFCLSTAVD</sequence>
<feature type="compositionally biased region" description="Low complexity" evidence="11">
    <location>
        <begin position="42"/>
        <end position="51"/>
    </location>
</feature>
<keyword evidence="5" id="KW-0479">Metal-binding</keyword>
<evidence type="ECO:0000256" key="10">
    <source>
        <dbReference type="PROSITE-ProRule" id="PRU01379"/>
    </source>
</evidence>
<evidence type="ECO:0000256" key="3">
    <source>
        <dbReference type="ARBA" id="ARBA00022645"/>
    </source>
</evidence>
<dbReference type="PANTHER" id="PTHR11705:SF154">
    <property type="entry name" value="PEPTIDASE M14 CARBOXYPEPTIDASE A DOMAIN-CONTAINING PROTEIN"/>
    <property type="match status" value="1"/>
</dbReference>
<reference evidence="13" key="1">
    <citation type="submission" date="2020-05" db="UniProtKB">
        <authorList>
            <consortium name="EnsemblMetazoa"/>
        </authorList>
    </citation>
    <scope>IDENTIFICATION</scope>
    <source>
        <strain evidence="13">TTRI</strain>
    </source>
</reference>
<comment type="cofactor">
    <cofactor evidence="1">
        <name>Zn(2+)</name>
        <dbReference type="ChEBI" id="CHEBI:29105"/>
    </cofactor>
</comment>
<dbReference type="AlphaFoldDB" id="A0A1A9VKZ4"/>
<feature type="region of interest" description="Disordered" evidence="11">
    <location>
        <begin position="1"/>
        <end position="100"/>
    </location>
</feature>
<evidence type="ECO:0000256" key="5">
    <source>
        <dbReference type="ARBA" id="ARBA00022723"/>
    </source>
</evidence>
<keyword evidence="8" id="KW-0862">Zinc</keyword>
<evidence type="ECO:0000256" key="2">
    <source>
        <dbReference type="ARBA" id="ARBA00005988"/>
    </source>
</evidence>
<dbReference type="InterPro" id="IPR000834">
    <property type="entry name" value="Peptidase_M14"/>
</dbReference>
<accession>A0A1A9VKZ4</accession>
<evidence type="ECO:0000256" key="11">
    <source>
        <dbReference type="SAM" id="MobiDB-lite"/>
    </source>
</evidence>
<dbReference type="SMART" id="SM00631">
    <property type="entry name" value="Zn_pept"/>
    <property type="match status" value="1"/>
</dbReference>
<feature type="compositionally biased region" description="Basic residues" evidence="11">
    <location>
        <begin position="78"/>
        <end position="89"/>
    </location>
</feature>
<dbReference type="STRING" id="7395.A0A1A9VKZ4"/>
<name>A0A1A9VKZ4_GLOAU</name>
<dbReference type="EnsemblMetazoa" id="GAUT040153-RA">
    <property type="protein sequence ID" value="GAUT040153-PA"/>
    <property type="gene ID" value="GAUT040153"/>
</dbReference>
<evidence type="ECO:0000313" key="14">
    <source>
        <dbReference type="Proteomes" id="UP000078200"/>
    </source>
</evidence>
<keyword evidence="6" id="KW-0732">Signal</keyword>
<evidence type="ECO:0000256" key="9">
    <source>
        <dbReference type="ARBA" id="ARBA00023049"/>
    </source>
</evidence>
<dbReference type="GO" id="GO:0008270">
    <property type="term" value="F:zinc ion binding"/>
    <property type="evidence" value="ECO:0007669"/>
    <property type="project" value="InterPro"/>
</dbReference>
<evidence type="ECO:0000313" key="13">
    <source>
        <dbReference type="EnsemblMetazoa" id="GAUT040153-PA"/>
    </source>
</evidence>
<dbReference type="Proteomes" id="UP000078200">
    <property type="component" value="Unassembled WGS sequence"/>
</dbReference>
<proteinExistence type="inferred from homology"/>
<dbReference type="PANTHER" id="PTHR11705">
    <property type="entry name" value="PROTEASE FAMILY M14 CARBOXYPEPTIDASE A,B"/>
    <property type="match status" value="1"/>
</dbReference>
<keyword evidence="4" id="KW-0645">Protease</keyword>
<evidence type="ECO:0000256" key="1">
    <source>
        <dbReference type="ARBA" id="ARBA00001947"/>
    </source>
</evidence>
<dbReference type="GO" id="GO:0004181">
    <property type="term" value="F:metallocarboxypeptidase activity"/>
    <property type="evidence" value="ECO:0007669"/>
    <property type="project" value="InterPro"/>
</dbReference>
<dbReference type="FunFam" id="3.40.630.10:FF:000084">
    <property type="entry name" value="Carboxypeptidase B2"/>
    <property type="match status" value="1"/>
</dbReference>
<keyword evidence="7" id="KW-0378">Hydrolase</keyword>
<evidence type="ECO:0000256" key="4">
    <source>
        <dbReference type="ARBA" id="ARBA00022670"/>
    </source>
</evidence>
<dbReference type="GO" id="GO:0006508">
    <property type="term" value="P:proteolysis"/>
    <property type="evidence" value="ECO:0007669"/>
    <property type="project" value="UniProtKB-KW"/>
</dbReference>
<dbReference type="Gene3D" id="3.40.630.10">
    <property type="entry name" value="Zn peptidases"/>
    <property type="match status" value="1"/>
</dbReference>